<dbReference type="CDD" id="cd00736">
    <property type="entry name" value="lambda_lys-like"/>
    <property type="match status" value="1"/>
</dbReference>
<reference evidence="1 3" key="1">
    <citation type="submission" date="2018-12" db="EMBL/GenBank/DDBJ databases">
        <title>Whole genome sequence of a Pandoraea apista isolate from a patient with cystic fibrosis.</title>
        <authorList>
            <person name="Kenna D.T."/>
            <person name="Turton J.F."/>
        </authorList>
    </citation>
    <scope>NUCLEOTIDE SEQUENCE [LARGE SCALE GENOMIC DNA]</scope>
    <source>
        <strain evidence="1 3">Pa13324</strain>
    </source>
</reference>
<reference evidence="2 4" key="2">
    <citation type="submission" date="2019-08" db="EMBL/GenBank/DDBJ databases">
        <authorList>
            <person name="Peeters C."/>
        </authorList>
    </citation>
    <scope>NUCLEOTIDE SEQUENCE [LARGE SCALE GENOMIC DNA]</scope>
    <source>
        <strain evidence="2 4">LMG 18089</strain>
    </source>
</reference>
<dbReference type="InterPro" id="IPR023346">
    <property type="entry name" value="Lysozyme-like_dom_sf"/>
</dbReference>
<keyword evidence="3" id="KW-1185">Reference proteome</keyword>
<keyword evidence="2" id="KW-0378">Hydrolase</keyword>
<accession>A0A5E5PC19</accession>
<dbReference type="Gene3D" id="1.10.530.10">
    <property type="match status" value="1"/>
</dbReference>
<dbReference type="SUPFAM" id="SSF53955">
    <property type="entry name" value="Lysozyme-like"/>
    <property type="match status" value="1"/>
</dbReference>
<protein>
    <submittedName>
        <fullName evidence="2">Glycoside hydrolase</fullName>
    </submittedName>
</protein>
<dbReference type="RefSeq" id="WP_094068507.1">
    <property type="nucleotide sequence ID" value="NZ_CABPSX010000015.1"/>
</dbReference>
<dbReference type="EMBL" id="CABPSX010000015">
    <property type="protein sequence ID" value="VVG74112.1"/>
    <property type="molecule type" value="Genomic_DNA"/>
</dbReference>
<dbReference type="Proteomes" id="UP000364291">
    <property type="component" value="Unassembled WGS sequence"/>
</dbReference>
<evidence type="ECO:0000313" key="2">
    <source>
        <dbReference type="EMBL" id="VVG74112.1"/>
    </source>
</evidence>
<organism evidence="2 4">
    <name type="scientific">Pandoraea apista</name>
    <dbReference type="NCBI Taxonomy" id="93218"/>
    <lineage>
        <taxon>Bacteria</taxon>
        <taxon>Pseudomonadati</taxon>
        <taxon>Pseudomonadota</taxon>
        <taxon>Betaproteobacteria</taxon>
        <taxon>Burkholderiales</taxon>
        <taxon>Burkholderiaceae</taxon>
        <taxon>Pandoraea</taxon>
    </lineage>
</organism>
<dbReference type="EMBL" id="RWHX01000051">
    <property type="protein sequence ID" value="RSK76310.1"/>
    <property type="molecule type" value="Genomic_DNA"/>
</dbReference>
<evidence type="ECO:0000313" key="4">
    <source>
        <dbReference type="Proteomes" id="UP000364291"/>
    </source>
</evidence>
<dbReference type="GO" id="GO:0016787">
    <property type="term" value="F:hydrolase activity"/>
    <property type="evidence" value="ECO:0007669"/>
    <property type="project" value="UniProtKB-KW"/>
</dbReference>
<dbReference type="OrthoDB" id="8660079at2"/>
<gene>
    <name evidence="1" type="ORF">EJE83_21180</name>
    <name evidence="2" type="ORF">PAP18089_05124</name>
</gene>
<dbReference type="AlphaFoldDB" id="A0A5E5PC19"/>
<name>A0A5E5PC19_9BURK</name>
<proteinExistence type="predicted"/>
<dbReference type="Proteomes" id="UP000270216">
    <property type="component" value="Unassembled WGS sequence"/>
</dbReference>
<evidence type="ECO:0000313" key="1">
    <source>
        <dbReference type="EMBL" id="RSK76310.1"/>
    </source>
</evidence>
<sequence length="178" mass="19160">MPQIDAASAGGRNALAFLDTLAVSELGRLAMANSDDGYNIIVGGSQSKPTLFTNYQDHPRIKVTILDKNGKPKIDARTGKPLQSTAAGRYQILAWIFDSYRPLLKLPDFSPRSQDLIALRLIRECGAMPDIVAGRTSTAIAKCASRWASLPGAGYGQHENTLESLLDVYRRAGGVVTA</sequence>
<evidence type="ECO:0000313" key="3">
    <source>
        <dbReference type="Proteomes" id="UP000270216"/>
    </source>
</evidence>